<gene>
    <name evidence="1" type="ORF">LCGC14_1706290</name>
</gene>
<reference evidence="1" key="1">
    <citation type="journal article" date="2015" name="Nature">
        <title>Complex archaea that bridge the gap between prokaryotes and eukaryotes.</title>
        <authorList>
            <person name="Spang A."/>
            <person name="Saw J.H."/>
            <person name="Jorgensen S.L."/>
            <person name="Zaremba-Niedzwiedzka K."/>
            <person name="Martijn J."/>
            <person name="Lind A.E."/>
            <person name="van Eijk R."/>
            <person name="Schleper C."/>
            <person name="Guy L."/>
            <person name="Ettema T.J."/>
        </authorList>
    </citation>
    <scope>NUCLEOTIDE SEQUENCE</scope>
</reference>
<protein>
    <submittedName>
        <fullName evidence="1">Uncharacterized protein</fullName>
    </submittedName>
</protein>
<dbReference type="EMBL" id="LAZR01015148">
    <property type="protein sequence ID" value="KKM14423.1"/>
    <property type="molecule type" value="Genomic_DNA"/>
</dbReference>
<proteinExistence type="predicted"/>
<comment type="caution">
    <text evidence="1">The sequence shown here is derived from an EMBL/GenBank/DDBJ whole genome shotgun (WGS) entry which is preliminary data.</text>
</comment>
<evidence type="ECO:0000313" key="1">
    <source>
        <dbReference type="EMBL" id="KKM14423.1"/>
    </source>
</evidence>
<name>A0A0F9JWY1_9ZZZZ</name>
<accession>A0A0F9JWY1</accession>
<dbReference type="AlphaFoldDB" id="A0A0F9JWY1"/>
<organism evidence="1">
    <name type="scientific">marine sediment metagenome</name>
    <dbReference type="NCBI Taxonomy" id="412755"/>
    <lineage>
        <taxon>unclassified sequences</taxon>
        <taxon>metagenomes</taxon>
        <taxon>ecological metagenomes</taxon>
    </lineage>
</organism>
<sequence length="247" mass="26534">MAGFYSGAGLANVKVIHPLDTEDGDDVGPGVYALKGGATIQSTAKFGNALLCDANFQRLDSDVAVAGFDQSDTAKIMYHFWWRTPNLAIQAGQVEFLNSAGSLVKTRIFWDAGIRMRIEWVRSVDLSPGKPTICMRSTTGKFSVDVFASVSAYINASGTSEGKIFKDGVDITASIVEEATPTRGTSGFDFIRIGNHTNGLDPARLVDDVTVLQFPGLSDAKATSLATNYHDTQRFGHRPKFESLAAA</sequence>